<comment type="similarity">
    <text evidence="2 4">Belongs to the FliE family.</text>
</comment>
<evidence type="ECO:0000256" key="2">
    <source>
        <dbReference type="ARBA" id="ARBA00009272"/>
    </source>
</evidence>
<evidence type="ECO:0000256" key="1">
    <source>
        <dbReference type="ARBA" id="ARBA00004117"/>
    </source>
</evidence>
<dbReference type="InterPro" id="IPR001624">
    <property type="entry name" value="FliE"/>
</dbReference>
<dbReference type="PRINTS" id="PR01006">
    <property type="entry name" value="FLGHOOKFLIE"/>
</dbReference>
<protein>
    <recommendedName>
        <fullName evidence="4 5">Flagellar hook-basal body complex protein FliE</fullName>
    </recommendedName>
</protein>
<gene>
    <name evidence="4 6" type="primary">fliE</name>
    <name evidence="6" type="ORF">PPG34_06120</name>
</gene>
<reference evidence="6 7" key="1">
    <citation type="journal article" date="2023" name="ISME J.">
        <title>Cultivation and genomic characterization of novel and ubiquitous marine nitrite-oxidizing bacteria from the Nitrospirales.</title>
        <authorList>
            <person name="Mueller A.J."/>
            <person name="Daebeler A."/>
            <person name="Herbold C.W."/>
            <person name="Kirkegaard R.H."/>
            <person name="Daims H."/>
        </authorList>
    </citation>
    <scope>NUCLEOTIDE SEQUENCE [LARGE SCALE GENOMIC DNA]</scope>
    <source>
        <strain evidence="6 7">EB</strain>
    </source>
</reference>
<keyword evidence="6" id="KW-0969">Cilium</keyword>
<evidence type="ECO:0000313" key="7">
    <source>
        <dbReference type="Proteomes" id="UP001250932"/>
    </source>
</evidence>
<evidence type="ECO:0000256" key="5">
    <source>
        <dbReference type="NCBIfam" id="TIGR00205"/>
    </source>
</evidence>
<comment type="subcellular location">
    <subcellularLocation>
        <location evidence="1 4">Bacterial flagellum basal body</location>
    </subcellularLocation>
</comment>
<evidence type="ECO:0000313" key="6">
    <source>
        <dbReference type="EMBL" id="MDT7041921.1"/>
    </source>
</evidence>
<proteinExistence type="inferred from homology"/>
<dbReference type="RefSeq" id="WP_313832267.1">
    <property type="nucleotide sequence ID" value="NZ_JAQOUE010000001.1"/>
</dbReference>
<comment type="caution">
    <text evidence="6">The sequence shown here is derived from an EMBL/GenBank/DDBJ whole genome shotgun (WGS) entry which is preliminary data.</text>
</comment>
<keyword evidence="7" id="KW-1185">Reference proteome</keyword>
<dbReference type="Pfam" id="PF02049">
    <property type="entry name" value="FliE"/>
    <property type="match status" value="1"/>
</dbReference>
<accession>A0ABU3K6B8</accession>
<keyword evidence="6" id="KW-0282">Flagellum</keyword>
<dbReference type="PANTHER" id="PTHR34653">
    <property type="match status" value="1"/>
</dbReference>
<dbReference type="HAMAP" id="MF_00724">
    <property type="entry name" value="FliE"/>
    <property type="match status" value="1"/>
</dbReference>
<keyword evidence="6" id="KW-0966">Cell projection</keyword>
<dbReference type="NCBIfam" id="TIGR00205">
    <property type="entry name" value="fliE"/>
    <property type="match status" value="1"/>
</dbReference>
<dbReference type="Proteomes" id="UP001250932">
    <property type="component" value="Unassembled WGS sequence"/>
</dbReference>
<dbReference type="EMBL" id="JAQOUE010000001">
    <property type="protein sequence ID" value="MDT7041921.1"/>
    <property type="molecule type" value="Genomic_DNA"/>
</dbReference>
<organism evidence="6 7">
    <name type="scientific">Candidatus Nitronereus thalassa</name>
    <dbReference type="NCBI Taxonomy" id="3020898"/>
    <lineage>
        <taxon>Bacteria</taxon>
        <taxon>Pseudomonadati</taxon>
        <taxon>Nitrospirota</taxon>
        <taxon>Nitrospiria</taxon>
        <taxon>Nitrospirales</taxon>
        <taxon>Nitrospiraceae</taxon>
        <taxon>Candidatus Nitronereus</taxon>
    </lineage>
</organism>
<sequence length="101" mass="11196">MDDLTIRGFESLAKINERGVVTPGRQVESEGFVELLKGAIDNVNRIGHEAGRLEDAVARGENMNIHQAVIAGEKAGLSFQLMMQVRNKLLDAYQEVSRMQI</sequence>
<dbReference type="PANTHER" id="PTHR34653:SF1">
    <property type="entry name" value="FLAGELLAR HOOK-BASAL BODY COMPLEX PROTEIN FLIE"/>
    <property type="match status" value="1"/>
</dbReference>
<name>A0ABU3K6B8_9BACT</name>
<keyword evidence="3 4" id="KW-0975">Bacterial flagellum</keyword>
<evidence type="ECO:0000256" key="4">
    <source>
        <dbReference type="HAMAP-Rule" id="MF_00724"/>
    </source>
</evidence>
<evidence type="ECO:0000256" key="3">
    <source>
        <dbReference type="ARBA" id="ARBA00023143"/>
    </source>
</evidence>